<evidence type="ECO:0000313" key="3">
    <source>
        <dbReference type="Proteomes" id="UP000595917"/>
    </source>
</evidence>
<protein>
    <submittedName>
        <fullName evidence="2">DUF4157 domain-containing protein</fullName>
    </submittedName>
</protein>
<accession>A0A7T7XMB5</accession>
<evidence type="ECO:0000313" key="2">
    <source>
        <dbReference type="EMBL" id="QQO08994.1"/>
    </source>
</evidence>
<organism evidence="2 3">
    <name type="scientific">Breznakiella homolactica</name>
    <dbReference type="NCBI Taxonomy" id="2798577"/>
    <lineage>
        <taxon>Bacteria</taxon>
        <taxon>Pseudomonadati</taxon>
        <taxon>Spirochaetota</taxon>
        <taxon>Spirochaetia</taxon>
        <taxon>Spirochaetales</taxon>
        <taxon>Breznakiellaceae</taxon>
        <taxon>Breznakiella</taxon>
    </lineage>
</organism>
<sequence length="123" mass="14118">MAHGKNIYIREAAYSEGSSATDAILLHELTHVLQYQRGMKFHGEEEVKAGEREADRNETLLERAEDPYYYAQIGDEVFYLNKRIEKEAIDYAVELLKDWLGKEVAQGNIGAVSSVLERLERRV</sequence>
<proteinExistence type="predicted"/>
<feature type="domain" description="eCIS core" evidence="1">
    <location>
        <begin position="2"/>
        <end position="38"/>
    </location>
</feature>
<gene>
    <name evidence="2" type="ORF">JFL75_19000</name>
</gene>
<keyword evidence="3" id="KW-1185">Reference proteome</keyword>
<dbReference type="KEGG" id="bhc:JFL75_19000"/>
<evidence type="ECO:0000259" key="1">
    <source>
        <dbReference type="Pfam" id="PF13699"/>
    </source>
</evidence>
<dbReference type="AlphaFoldDB" id="A0A7T7XMB5"/>
<reference evidence="2" key="1">
    <citation type="submission" date="2021-01" db="EMBL/GenBank/DDBJ databases">
        <title>Description of Breznakiella homolactica.</title>
        <authorList>
            <person name="Song Y."/>
            <person name="Brune A."/>
        </authorList>
    </citation>
    <scope>NUCLEOTIDE SEQUENCE</scope>
    <source>
        <strain evidence="2">RmG30</strain>
    </source>
</reference>
<dbReference type="Proteomes" id="UP000595917">
    <property type="component" value="Chromosome"/>
</dbReference>
<dbReference type="EMBL" id="CP067089">
    <property type="protein sequence ID" value="QQO08994.1"/>
    <property type="molecule type" value="Genomic_DNA"/>
</dbReference>
<dbReference type="Pfam" id="PF13699">
    <property type="entry name" value="eCIS_core"/>
    <property type="match status" value="1"/>
</dbReference>
<name>A0A7T7XMB5_9SPIR</name>
<dbReference type="InterPro" id="IPR025295">
    <property type="entry name" value="eCIS_core_dom"/>
</dbReference>
<dbReference type="RefSeq" id="WP_215626299.1">
    <property type="nucleotide sequence ID" value="NZ_CP067089.2"/>
</dbReference>